<evidence type="ECO:0000313" key="2">
    <source>
        <dbReference type="Proteomes" id="UP001143910"/>
    </source>
</evidence>
<proteinExistence type="predicted"/>
<sequence length="266" mass="28725">MLFFKTAILLVMAGEASVMASIIGPAARDSLGYMQVSNSTSRGDDPEEAVPESDPNKKPLDSNMVHDELEHLCKKIEKLGGECVCKTAEPTTTSTATITSTTSTTTTTSTSVTSTAPCATPTCGSKGAKYFRYNNPFKGDYSDEYDSFDLEYFQSQTPLEEGVASTIYLKTDASNQTFNHAALQYQTFLFACKSGTYTFTSSGADDATLMWFGTDKVKDSTRQNADIAQFWYGDNSPKTVRKTIAANTRNRADGIGQHGDGAIPGD</sequence>
<gene>
    <name evidence="1" type="ORF">NQ176_g4968</name>
</gene>
<dbReference type="EMBL" id="JANJQO010000588">
    <property type="protein sequence ID" value="KAJ2976409.1"/>
    <property type="molecule type" value="Genomic_DNA"/>
</dbReference>
<accession>A0ACC1NBG7</accession>
<reference evidence="1" key="1">
    <citation type="submission" date="2022-08" db="EMBL/GenBank/DDBJ databases">
        <title>Genome Sequence of Lecanicillium fungicola.</title>
        <authorList>
            <person name="Buettner E."/>
        </authorList>
    </citation>
    <scope>NUCLEOTIDE SEQUENCE</scope>
    <source>
        <strain evidence="1">Babe33</strain>
    </source>
</reference>
<comment type="caution">
    <text evidence="1">The sequence shown here is derived from an EMBL/GenBank/DDBJ whole genome shotgun (WGS) entry which is preliminary data.</text>
</comment>
<name>A0ACC1NBG7_9HYPO</name>
<organism evidence="1 2">
    <name type="scientific">Zarea fungicola</name>
    <dbReference type="NCBI Taxonomy" id="93591"/>
    <lineage>
        <taxon>Eukaryota</taxon>
        <taxon>Fungi</taxon>
        <taxon>Dikarya</taxon>
        <taxon>Ascomycota</taxon>
        <taxon>Pezizomycotina</taxon>
        <taxon>Sordariomycetes</taxon>
        <taxon>Hypocreomycetidae</taxon>
        <taxon>Hypocreales</taxon>
        <taxon>Cordycipitaceae</taxon>
        <taxon>Zarea</taxon>
    </lineage>
</organism>
<dbReference type="Proteomes" id="UP001143910">
    <property type="component" value="Unassembled WGS sequence"/>
</dbReference>
<keyword evidence="2" id="KW-1185">Reference proteome</keyword>
<evidence type="ECO:0000313" key="1">
    <source>
        <dbReference type="EMBL" id="KAJ2976409.1"/>
    </source>
</evidence>
<protein>
    <submittedName>
        <fullName evidence="1">Uncharacterized protein</fullName>
    </submittedName>
</protein>